<gene>
    <name evidence="1" type="ORF">PISMIDRAFT_677259</name>
</gene>
<dbReference type="CDD" id="cd10170">
    <property type="entry name" value="ASKHA_NBD_HSP70"/>
    <property type="match status" value="1"/>
</dbReference>
<dbReference type="SUPFAM" id="SSF53067">
    <property type="entry name" value="Actin-like ATPase domain"/>
    <property type="match status" value="2"/>
</dbReference>
<dbReference type="HOGENOM" id="CLU_009958_4_2_1"/>
<keyword evidence="2" id="KW-1185">Reference proteome</keyword>
<organism evidence="1 2">
    <name type="scientific">Pisolithus microcarpus 441</name>
    <dbReference type="NCBI Taxonomy" id="765257"/>
    <lineage>
        <taxon>Eukaryota</taxon>
        <taxon>Fungi</taxon>
        <taxon>Dikarya</taxon>
        <taxon>Basidiomycota</taxon>
        <taxon>Agaricomycotina</taxon>
        <taxon>Agaricomycetes</taxon>
        <taxon>Agaricomycetidae</taxon>
        <taxon>Boletales</taxon>
        <taxon>Sclerodermatineae</taxon>
        <taxon>Pisolithaceae</taxon>
        <taxon>Pisolithus</taxon>
    </lineage>
</organism>
<accession>A0A0C9Z7X7</accession>
<dbReference type="STRING" id="765257.A0A0C9Z7X7"/>
<dbReference type="Proteomes" id="UP000054018">
    <property type="component" value="Unassembled WGS sequence"/>
</dbReference>
<dbReference type="InterPro" id="IPR043129">
    <property type="entry name" value="ATPase_NBD"/>
</dbReference>
<dbReference type="PANTHER" id="PTHR14187:SF5">
    <property type="entry name" value="HEAT SHOCK 70 KDA PROTEIN 12A"/>
    <property type="match status" value="1"/>
</dbReference>
<reference evidence="1 2" key="1">
    <citation type="submission" date="2014-04" db="EMBL/GenBank/DDBJ databases">
        <authorList>
            <consortium name="DOE Joint Genome Institute"/>
            <person name="Kuo A."/>
            <person name="Kohler A."/>
            <person name="Costa M.D."/>
            <person name="Nagy L.G."/>
            <person name="Floudas D."/>
            <person name="Copeland A."/>
            <person name="Barry K.W."/>
            <person name="Cichocki N."/>
            <person name="Veneault-Fourrey C."/>
            <person name="LaButti K."/>
            <person name="Lindquist E.A."/>
            <person name="Lipzen A."/>
            <person name="Lundell T."/>
            <person name="Morin E."/>
            <person name="Murat C."/>
            <person name="Sun H."/>
            <person name="Tunlid A."/>
            <person name="Henrissat B."/>
            <person name="Grigoriev I.V."/>
            <person name="Hibbett D.S."/>
            <person name="Martin F."/>
            <person name="Nordberg H.P."/>
            <person name="Cantor M.N."/>
            <person name="Hua S.X."/>
        </authorList>
    </citation>
    <scope>NUCLEOTIDE SEQUENCE [LARGE SCALE GENOMIC DNA]</scope>
    <source>
        <strain evidence="1 2">441</strain>
    </source>
</reference>
<sequence length="586" mass="65980">MAPLARSPYTGASRRLVIAFDIGTTYSGVSYSILTPGEIPEIYPVTRFPHQEHVGGNCKIPTVIYYDKRGKARAIGIDDLEDFDPDEVENWTKVQWFKMHLRPKSSATSDAADQITPLPPNKTVIDIFVDFMKYLYASTCTYIQETFPNQLNFLVSMDRNNAIDFILTHPNGWGGWQQAQMRQVAVRAKLVPDTDAGRARIRFVTEGEASLHLCIQRGLMTPEMERGEGVLIVDAGGGTIDISAYSRNLTANKKNTFEEIAAAQCFFQGSIYVTNRARRFIENRLNGSKFQDNIEYIVNAFDKKSKLRFRDKPVYVPANSPEKDAKLGMGNGSLRLGNEDVAAFFKPSIDCIVNAVKKQRRTAKKTISTVFLVGGFAASDWLYNQIEISMKSLGVKFFRPDSNVNKAVADGGVSYFIDHSVTARVSKYACGVRCSLRYDPDDQEHRQRSSQVFRDEEGYRVPNSFDIILPKDTKVSETKEFRESYYRTSTDRDDFGYVESSLLCYKGSSPHPRWTDVDAGSYSTLCKVVDNGQLINTSRYVSNGGYYIVEYDVVLAFGLTELAAQFAWEENGVEKRCPAKIAYDIQ</sequence>
<dbReference type="AlphaFoldDB" id="A0A0C9Z7X7"/>
<name>A0A0C9Z7X7_9AGAM</name>
<evidence type="ECO:0000313" key="1">
    <source>
        <dbReference type="EMBL" id="KIK25441.1"/>
    </source>
</evidence>
<dbReference type="OrthoDB" id="2963168at2759"/>
<dbReference type="EMBL" id="KN833708">
    <property type="protein sequence ID" value="KIK25441.1"/>
    <property type="molecule type" value="Genomic_DNA"/>
</dbReference>
<proteinExistence type="predicted"/>
<protein>
    <recommendedName>
        <fullName evidence="3">Heat shock 70 kDa protein 12A</fullName>
    </recommendedName>
</protein>
<dbReference type="PANTHER" id="PTHR14187">
    <property type="entry name" value="ALPHA KINASE/ELONGATION FACTOR 2 KINASE"/>
    <property type="match status" value="1"/>
</dbReference>
<reference evidence="2" key="2">
    <citation type="submission" date="2015-01" db="EMBL/GenBank/DDBJ databases">
        <title>Evolutionary Origins and Diversification of the Mycorrhizal Mutualists.</title>
        <authorList>
            <consortium name="DOE Joint Genome Institute"/>
            <consortium name="Mycorrhizal Genomics Consortium"/>
            <person name="Kohler A."/>
            <person name="Kuo A."/>
            <person name="Nagy L.G."/>
            <person name="Floudas D."/>
            <person name="Copeland A."/>
            <person name="Barry K.W."/>
            <person name="Cichocki N."/>
            <person name="Veneault-Fourrey C."/>
            <person name="LaButti K."/>
            <person name="Lindquist E.A."/>
            <person name="Lipzen A."/>
            <person name="Lundell T."/>
            <person name="Morin E."/>
            <person name="Murat C."/>
            <person name="Riley R."/>
            <person name="Ohm R."/>
            <person name="Sun H."/>
            <person name="Tunlid A."/>
            <person name="Henrissat B."/>
            <person name="Grigoriev I.V."/>
            <person name="Hibbett D.S."/>
            <person name="Martin F."/>
        </authorList>
    </citation>
    <scope>NUCLEOTIDE SEQUENCE [LARGE SCALE GENOMIC DNA]</scope>
    <source>
        <strain evidence="2">441</strain>
    </source>
</reference>
<dbReference type="Gene3D" id="3.30.420.40">
    <property type="match status" value="1"/>
</dbReference>
<evidence type="ECO:0008006" key="3">
    <source>
        <dbReference type="Google" id="ProtNLM"/>
    </source>
</evidence>
<evidence type="ECO:0000313" key="2">
    <source>
        <dbReference type="Proteomes" id="UP000054018"/>
    </source>
</evidence>